<evidence type="ECO:0000256" key="1">
    <source>
        <dbReference type="SAM" id="MobiDB-lite"/>
    </source>
</evidence>
<dbReference type="AlphaFoldDB" id="A0A1G7IIV8"/>
<dbReference type="RefSeq" id="WP_143029731.1">
    <property type="nucleotide sequence ID" value="NZ_FMZW01000045.1"/>
</dbReference>
<dbReference type="EMBL" id="FMZW01000045">
    <property type="protein sequence ID" value="SDF12642.1"/>
    <property type="molecule type" value="Genomic_DNA"/>
</dbReference>
<name>A0A1G7IIV8_9BRAD</name>
<gene>
    <name evidence="2" type="ORF">SAMN05216337_104549</name>
</gene>
<feature type="region of interest" description="Disordered" evidence="1">
    <location>
        <begin position="39"/>
        <end position="76"/>
    </location>
</feature>
<evidence type="ECO:0000313" key="3">
    <source>
        <dbReference type="Proteomes" id="UP000199245"/>
    </source>
</evidence>
<evidence type="ECO:0000313" key="2">
    <source>
        <dbReference type="EMBL" id="SDF12642.1"/>
    </source>
</evidence>
<proteinExistence type="predicted"/>
<feature type="compositionally biased region" description="Basic and acidic residues" evidence="1">
    <location>
        <begin position="65"/>
        <end position="76"/>
    </location>
</feature>
<accession>A0A1G7IIV8</accession>
<dbReference type="Proteomes" id="UP000199245">
    <property type="component" value="Unassembled WGS sequence"/>
</dbReference>
<sequence>MAEQRNYHHEQMWFEKLAGYARELIQHSLKLLNEPVPDTFVGRKTHEPFPQEESRYGTNDGKSGLSHDRAGTETPL</sequence>
<organism evidence="2 3">
    <name type="scientific">Bradyrhizobium brasilense</name>
    <dbReference type="NCBI Taxonomy" id="1419277"/>
    <lineage>
        <taxon>Bacteria</taxon>
        <taxon>Pseudomonadati</taxon>
        <taxon>Pseudomonadota</taxon>
        <taxon>Alphaproteobacteria</taxon>
        <taxon>Hyphomicrobiales</taxon>
        <taxon>Nitrobacteraceae</taxon>
        <taxon>Bradyrhizobium</taxon>
    </lineage>
</organism>
<feature type="compositionally biased region" description="Basic and acidic residues" evidence="1">
    <location>
        <begin position="44"/>
        <end position="55"/>
    </location>
</feature>
<reference evidence="2 3" key="1">
    <citation type="submission" date="2016-10" db="EMBL/GenBank/DDBJ databases">
        <authorList>
            <person name="de Groot N.N."/>
        </authorList>
    </citation>
    <scope>NUCLEOTIDE SEQUENCE [LARGE SCALE GENOMIC DNA]</scope>
    <source>
        <strain evidence="2 3">R5</strain>
    </source>
</reference>
<protein>
    <submittedName>
        <fullName evidence="2">Uncharacterized protein</fullName>
    </submittedName>
</protein>